<gene>
    <name evidence="1" type="primary">Bm534</name>
    <name evidence="1" type="ORF">BM_Bm534</name>
</gene>
<organism evidence="1">
    <name type="scientific">Brugia malayi</name>
    <name type="common">Filarial nematode worm</name>
    <dbReference type="NCBI Taxonomy" id="6279"/>
    <lineage>
        <taxon>Eukaryota</taxon>
        <taxon>Metazoa</taxon>
        <taxon>Ecdysozoa</taxon>
        <taxon>Nematoda</taxon>
        <taxon>Chromadorea</taxon>
        <taxon>Rhabditida</taxon>
        <taxon>Spirurina</taxon>
        <taxon>Spiruromorpha</taxon>
        <taxon>Filarioidea</taxon>
        <taxon>Onchocercidae</taxon>
        <taxon>Brugia</taxon>
    </lineage>
</organism>
<proteinExistence type="predicted"/>
<dbReference type="EMBL" id="LN856981">
    <property type="protein sequence ID" value="CDP97411.1"/>
    <property type="molecule type" value="Genomic_DNA"/>
</dbReference>
<name>A0A1I9G334_BRUMA</name>
<reference evidence="1" key="1">
    <citation type="journal article" date="2007" name="Science">
        <title>Draft genome of the filarial nematode parasite Brugia malayi.</title>
        <authorList>
            <person name="Ghedin E."/>
            <person name="Wang S."/>
            <person name="Spiro D."/>
            <person name="Caler E."/>
            <person name="Zhao Q."/>
            <person name="Crabtree J."/>
            <person name="Allen J.E."/>
            <person name="Delcher A.L."/>
            <person name="Guiliano D.B."/>
            <person name="Miranda-Saavedra D."/>
            <person name="Angiuoli S.V."/>
            <person name="Creasy T."/>
            <person name="Amedeo P."/>
            <person name="Haas B."/>
            <person name="El-Sayed N.M."/>
            <person name="Wortman J.R."/>
            <person name="Feldblyum T."/>
            <person name="Tallon L."/>
            <person name="Schatz M."/>
            <person name="Shumway M."/>
            <person name="Koo H."/>
            <person name="Salzberg S.L."/>
            <person name="Schobel S."/>
            <person name="Pertea M."/>
            <person name="Pop M."/>
            <person name="White O."/>
            <person name="Barton G.J."/>
            <person name="Carlow C.K."/>
            <person name="Crawford M.J."/>
            <person name="Daub J."/>
            <person name="Dimmic M.W."/>
            <person name="Estes C.F."/>
            <person name="Foster J.M."/>
            <person name="Ganatra M."/>
            <person name="Gregory W.F."/>
            <person name="Johnson N.M."/>
            <person name="Jin J."/>
            <person name="Komuniecki R."/>
            <person name="Korf I."/>
            <person name="Kumar S."/>
            <person name="Laney S."/>
            <person name="Li B.W."/>
            <person name="Li W."/>
            <person name="Lindblom T.H."/>
            <person name="Lustigman S."/>
            <person name="Ma D."/>
            <person name="Maina C.V."/>
            <person name="Martin D.M."/>
            <person name="McCarter J.P."/>
            <person name="McReynolds L."/>
            <person name="Mitreva M."/>
            <person name="Nutman T.B."/>
            <person name="Parkinson J."/>
            <person name="Peregrin-Alvarez J.M."/>
            <person name="Poole C."/>
            <person name="Ren Q."/>
            <person name="Saunders L."/>
            <person name="Sluder A.E."/>
            <person name="Smith K."/>
            <person name="Stanke M."/>
            <person name="Unnasch T.R."/>
            <person name="Ware J."/>
            <person name="Wei A.D."/>
            <person name="Weil G."/>
            <person name="Williams D.J."/>
            <person name="Zhang Y."/>
            <person name="Williams S.A."/>
            <person name="Fraser-Liggett C."/>
            <person name="Slatko B."/>
            <person name="Blaxter M.L."/>
            <person name="Scott A.L."/>
        </authorList>
    </citation>
    <scope>NUCLEOTIDE SEQUENCE</scope>
    <source>
        <strain evidence="1">FR3</strain>
    </source>
</reference>
<sequence>MVYENIQTQPPIPRYFQVRFPRPNKIWCVEIVSYNIRNFIDNVRGNRGPNCTDYRRRNRSQISLQRVMRPPVQITHKIFINNKEPVLQRV</sequence>
<protein>
    <submittedName>
        <fullName evidence="1">Bm534</fullName>
    </submittedName>
</protein>
<accession>A0A1I9G334</accession>
<evidence type="ECO:0000313" key="1">
    <source>
        <dbReference type="EMBL" id="CDP97411.1"/>
    </source>
</evidence>
<dbReference type="AlphaFoldDB" id="A0A1I9G334"/>
<reference evidence="1" key="2">
    <citation type="submission" date="2012-12" db="EMBL/GenBank/DDBJ databases">
        <authorList>
            <consortium name="WormBase Consortium"/>
            <person name="Ghedin E."/>
            <person name="Paulini M."/>
        </authorList>
    </citation>
    <scope>NUCLEOTIDE SEQUENCE</scope>
    <source>
        <strain evidence="1">FR3</strain>
    </source>
</reference>